<gene>
    <name evidence="2" type="ORF">NHU_01754</name>
</gene>
<feature type="transmembrane region" description="Helical" evidence="1">
    <location>
        <begin position="310"/>
        <end position="335"/>
    </location>
</feature>
<dbReference type="EMBL" id="AP014800">
    <property type="protein sequence ID" value="BAQ68909.1"/>
    <property type="molecule type" value="Genomic_DNA"/>
</dbReference>
<organism evidence="2 3">
    <name type="scientific">Rhodovulum sulfidophilum</name>
    <name type="common">Rhodobacter sulfidophilus</name>
    <dbReference type="NCBI Taxonomy" id="35806"/>
    <lineage>
        <taxon>Bacteria</taxon>
        <taxon>Pseudomonadati</taxon>
        <taxon>Pseudomonadota</taxon>
        <taxon>Alphaproteobacteria</taxon>
        <taxon>Rhodobacterales</taxon>
        <taxon>Paracoccaceae</taxon>
        <taxon>Rhodovulum</taxon>
    </lineage>
</organism>
<dbReference type="AlphaFoldDB" id="A0A0D6B2J6"/>
<name>A0A0D6B2J6_RHOSU</name>
<feature type="transmembrane region" description="Helical" evidence="1">
    <location>
        <begin position="356"/>
        <end position="381"/>
    </location>
</feature>
<dbReference type="InterPro" id="IPR051447">
    <property type="entry name" value="Lipoprotein-release_system"/>
</dbReference>
<feature type="transmembrane region" description="Helical" evidence="1">
    <location>
        <begin position="267"/>
        <end position="290"/>
    </location>
</feature>
<dbReference type="PANTHER" id="PTHR30489:SF0">
    <property type="entry name" value="LIPOPROTEIN-RELEASING SYSTEM TRANSMEMBRANE PROTEIN LOLE"/>
    <property type="match status" value="1"/>
</dbReference>
<dbReference type="Proteomes" id="UP000064912">
    <property type="component" value="Chromosome"/>
</dbReference>
<dbReference type="KEGG" id="rsu:NHU_01754"/>
<evidence type="ECO:0000313" key="2">
    <source>
        <dbReference type="EMBL" id="BAQ68909.1"/>
    </source>
</evidence>
<keyword evidence="1" id="KW-0812">Transmembrane</keyword>
<protein>
    <recommendedName>
        <fullName evidence="4">ABC transporter permease</fullName>
    </recommendedName>
</protein>
<dbReference type="PANTHER" id="PTHR30489">
    <property type="entry name" value="LIPOPROTEIN-RELEASING SYSTEM TRANSMEMBRANE PROTEIN LOLE"/>
    <property type="match status" value="1"/>
</dbReference>
<dbReference type="GO" id="GO:0098797">
    <property type="term" value="C:plasma membrane protein complex"/>
    <property type="evidence" value="ECO:0007669"/>
    <property type="project" value="TreeGrafter"/>
</dbReference>
<evidence type="ECO:0000256" key="1">
    <source>
        <dbReference type="SAM" id="Phobius"/>
    </source>
</evidence>
<dbReference type="eggNOG" id="COG0577">
    <property type="taxonomic scope" value="Bacteria"/>
</dbReference>
<feature type="transmembrane region" description="Helical" evidence="1">
    <location>
        <begin position="16"/>
        <end position="39"/>
    </location>
</feature>
<reference evidence="2 3" key="1">
    <citation type="submission" date="2015-02" db="EMBL/GenBank/DDBJ databases">
        <title>Genome sequene of Rhodovulum sulfidophilum DSM 2351.</title>
        <authorList>
            <person name="Nagao N."/>
        </authorList>
    </citation>
    <scope>NUCLEOTIDE SEQUENCE [LARGE SCALE GENOMIC DNA]</scope>
    <source>
        <strain evidence="2 3">DSM 2351</strain>
    </source>
</reference>
<sequence length="399" mass="41976">MRLLVTLALRALFRDWIFLLCNVAVLAGVIVPLLVLYGVRNGVYDALIGDLMSNPATLQIDTAGNQSFTPADLAEVQGWEDVGFATLKTRSIFDYVNVRATGGRGRQEALIAPSGTGDPMIAPLPGLGADEVAVSPALAAQLGLAPGDRIEIFTQAENRPRQLALPARLAGVLPEGRLDGRVVMADIAMLDLIEAFYDGYALPEHGIDSGKPLADRTESFEGMRVYASALDRLAPLQDRLEARFGIRTQARTAQVTSVLALGRNLGLALALTVAVAAAGLAASLIFGFWGEVVRTRRTLANLGLLGLPQWQLSLFPVIQALVTAVAGLFVSFLLFHLTAALAEHLFETGLTDRGGLVSVSAGQAATIAAAVIAFVGCASLAAARAALATDPATVLREET</sequence>
<evidence type="ECO:0000313" key="3">
    <source>
        <dbReference type="Proteomes" id="UP000064912"/>
    </source>
</evidence>
<keyword evidence="1" id="KW-1133">Transmembrane helix</keyword>
<accession>A0A0D6B2J6</accession>
<dbReference type="PATRIC" id="fig|35806.4.peg.1810"/>
<dbReference type="GO" id="GO:0044874">
    <property type="term" value="P:lipoprotein localization to outer membrane"/>
    <property type="evidence" value="ECO:0007669"/>
    <property type="project" value="TreeGrafter"/>
</dbReference>
<evidence type="ECO:0008006" key="4">
    <source>
        <dbReference type="Google" id="ProtNLM"/>
    </source>
</evidence>
<keyword evidence="1" id="KW-0472">Membrane</keyword>
<proteinExistence type="predicted"/>